<evidence type="ECO:0000259" key="16">
    <source>
        <dbReference type="PROSITE" id="PS50106"/>
    </source>
</evidence>
<evidence type="ECO:0000256" key="2">
    <source>
        <dbReference type="ARBA" id="ARBA00002610"/>
    </source>
</evidence>
<dbReference type="Gene3D" id="2.30.42.10">
    <property type="match status" value="2"/>
</dbReference>
<evidence type="ECO:0000256" key="5">
    <source>
        <dbReference type="ARBA" id="ARBA00013035"/>
    </source>
</evidence>
<feature type="domain" description="PDZ" evidence="16">
    <location>
        <begin position="281"/>
        <end position="365"/>
    </location>
</feature>
<dbReference type="PROSITE" id="PS50106">
    <property type="entry name" value="PDZ"/>
    <property type="match status" value="2"/>
</dbReference>
<proteinExistence type="inferred from homology"/>
<evidence type="ECO:0000256" key="3">
    <source>
        <dbReference type="ARBA" id="ARBA00004418"/>
    </source>
</evidence>
<dbReference type="SUPFAM" id="SSF50156">
    <property type="entry name" value="PDZ domain-like"/>
    <property type="match status" value="2"/>
</dbReference>
<dbReference type="InterPro" id="IPR001940">
    <property type="entry name" value="Peptidase_S1C"/>
</dbReference>
<dbReference type="RefSeq" id="WP_188798717.1">
    <property type="nucleotide sequence ID" value="NZ_BMIZ01000001.1"/>
</dbReference>
<keyword evidence="8 15" id="KW-0732">Signal</keyword>
<comment type="catalytic activity">
    <reaction evidence="1">
        <text>Acts on substrates that are at least partially unfolded. The cleavage site P1 residue is normally between a pair of hydrophobic residues, such as Val-|-Val.</text>
        <dbReference type="EC" id="3.4.21.107"/>
    </reaction>
</comment>
<keyword evidence="12" id="KW-0720">Serine protease</keyword>
<keyword evidence="11" id="KW-0378">Hydrolase</keyword>
<keyword evidence="18" id="KW-1185">Reference proteome</keyword>
<keyword evidence="13" id="KW-0346">Stress response</keyword>
<feature type="domain" description="PDZ" evidence="16">
    <location>
        <begin position="386"/>
        <end position="478"/>
    </location>
</feature>
<evidence type="ECO:0000256" key="8">
    <source>
        <dbReference type="ARBA" id="ARBA00022729"/>
    </source>
</evidence>
<dbReference type="PRINTS" id="PR00834">
    <property type="entry name" value="PROTEASES2C"/>
</dbReference>
<dbReference type="InterPro" id="IPR036034">
    <property type="entry name" value="PDZ_sf"/>
</dbReference>
<dbReference type="InterPro" id="IPR011782">
    <property type="entry name" value="Pept_S1C_Do"/>
</dbReference>
<evidence type="ECO:0000256" key="13">
    <source>
        <dbReference type="ARBA" id="ARBA00023016"/>
    </source>
</evidence>
<evidence type="ECO:0000256" key="14">
    <source>
        <dbReference type="ARBA" id="ARBA00032850"/>
    </source>
</evidence>
<dbReference type="Gene3D" id="2.40.10.120">
    <property type="match status" value="1"/>
</dbReference>
<accession>A0ABX7GXC7</accession>
<feature type="signal peptide" evidence="15">
    <location>
        <begin position="1"/>
        <end position="32"/>
    </location>
</feature>
<dbReference type="SMART" id="SM00228">
    <property type="entry name" value="PDZ"/>
    <property type="match status" value="2"/>
</dbReference>
<sequence length="493" mass="51030">MSYPRLVSSRLFSGLMCCAMAMGLAGPGMAWAQTVPAATALPDFTGIVQKNAPAVVQVEAKYTGHRPKGAGGGMPMQGMDPGQAEIFRRFFGMPMMPSPEDQARTSLGSGFILSSDGYIITNNHVVDGADTVTVRLQDRRTLTAKVVGTDATYDIALLKVDAGGNLPAVTIGDSRLLKPGQWVLAIGSPFGFDYTVTQGIVSAVGRNLGSQDQPATSFIQTDVPINRGNSGGPLFNLQGQVVGVNSQIYSSSGGYQGVAFSIPIDLAMNVVDQLKAKGYVTRGELGVMIKPVDDDVVKALKLDRAQGAIVVSVSPNSAAQKAGLQAGDIILAYNGHTIDQGADLPPLVSMTKPGDTVPVQILRNGQTKTLNATIGTMPRDKNALASAEASAPSKGADALGLTVQSVDQSTRSQLGLQAGEGVAIANVTGPVAAQAGLQPGDVILMVNQKKVGSVDAFRAATAGVKPGDTVLLLVRRGDQSNFIALTVADAKDE</sequence>
<evidence type="ECO:0000256" key="1">
    <source>
        <dbReference type="ARBA" id="ARBA00001772"/>
    </source>
</evidence>
<dbReference type="Pfam" id="PF13365">
    <property type="entry name" value="Trypsin_2"/>
    <property type="match status" value="1"/>
</dbReference>
<dbReference type="EC" id="3.4.21.107" evidence="5"/>
<keyword evidence="7" id="KW-0645">Protease</keyword>
<dbReference type="NCBIfam" id="TIGR02037">
    <property type="entry name" value="degP_htrA_DO"/>
    <property type="match status" value="1"/>
</dbReference>
<dbReference type="SUPFAM" id="SSF50494">
    <property type="entry name" value="Trypsin-like serine proteases"/>
    <property type="match status" value="1"/>
</dbReference>
<evidence type="ECO:0000256" key="11">
    <source>
        <dbReference type="ARBA" id="ARBA00022801"/>
    </source>
</evidence>
<evidence type="ECO:0000256" key="12">
    <source>
        <dbReference type="ARBA" id="ARBA00022825"/>
    </source>
</evidence>
<dbReference type="InterPro" id="IPR009003">
    <property type="entry name" value="Peptidase_S1_PA"/>
</dbReference>
<keyword evidence="10" id="KW-0574">Periplasm</keyword>
<evidence type="ECO:0000256" key="6">
    <source>
        <dbReference type="ARBA" id="ARBA00013958"/>
    </source>
</evidence>
<dbReference type="CDD" id="cd10839">
    <property type="entry name" value="cpPDZ1_DegP-like"/>
    <property type="match status" value="1"/>
</dbReference>
<dbReference type="PANTHER" id="PTHR22939">
    <property type="entry name" value="SERINE PROTEASE FAMILY S1C HTRA-RELATED"/>
    <property type="match status" value="1"/>
</dbReference>
<gene>
    <name evidence="17" type="ORF">ISN74_07415</name>
</gene>
<comment type="function">
    <text evidence="2">Might be efficient in the degradation of transiently denatured and unfolded proteins which accumulate in the periplasm following stress conditions.</text>
</comment>
<evidence type="ECO:0000256" key="7">
    <source>
        <dbReference type="ARBA" id="ARBA00022670"/>
    </source>
</evidence>
<dbReference type="EMBL" id="CP064030">
    <property type="protein sequence ID" value="QRN55148.1"/>
    <property type="molecule type" value="Genomic_DNA"/>
</dbReference>
<evidence type="ECO:0000256" key="9">
    <source>
        <dbReference type="ARBA" id="ARBA00022737"/>
    </source>
</evidence>
<dbReference type="InterPro" id="IPR001478">
    <property type="entry name" value="PDZ"/>
</dbReference>
<organism evidence="17 18">
    <name type="scientific">Dyella caseinilytica</name>
    <dbReference type="NCBI Taxonomy" id="1849581"/>
    <lineage>
        <taxon>Bacteria</taxon>
        <taxon>Pseudomonadati</taxon>
        <taxon>Pseudomonadota</taxon>
        <taxon>Gammaproteobacteria</taxon>
        <taxon>Lysobacterales</taxon>
        <taxon>Rhodanobacteraceae</taxon>
        <taxon>Dyella</taxon>
    </lineage>
</organism>
<protein>
    <recommendedName>
        <fullName evidence="6">Probable periplasmic serine endoprotease DegP-like</fullName>
        <ecNumber evidence="5">3.4.21.107</ecNumber>
    </recommendedName>
    <alternativeName>
        <fullName evidence="14">Protease Do</fullName>
    </alternativeName>
</protein>
<evidence type="ECO:0000313" key="18">
    <source>
        <dbReference type="Proteomes" id="UP000663181"/>
    </source>
</evidence>
<comment type="subcellular location">
    <subcellularLocation>
        <location evidence="3">Periplasm</location>
    </subcellularLocation>
</comment>
<dbReference type="PANTHER" id="PTHR22939:SF130">
    <property type="entry name" value="PERIPLASMIC SERINE ENDOPROTEASE DEGP-LIKE-RELATED"/>
    <property type="match status" value="1"/>
</dbReference>
<dbReference type="Pfam" id="PF13180">
    <property type="entry name" value="PDZ_2"/>
    <property type="match status" value="2"/>
</dbReference>
<evidence type="ECO:0000256" key="15">
    <source>
        <dbReference type="SAM" id="SignalP"/>
    </source>
</evidence>
<evidence type="ECO:0000313" key="17">
    <source>
        <dbReference type="EMBL" id="QRN55148.1"/>
    </source>
</evidence>
<comment type="similarity">
    <text evidence="4">Belongs to the peptidase S1C family.</text>
</comment>
<evidence type="ECO:0000256" key="10">
    <source>
        <dbReference type="ARBA" id="ARBA00022764"/>
    </source>
</evidence>
<dbReference type="Proteomes" id="UP000663181">
    <property type="component" value="Chromosome"/>
</dbReference>
<evidence type="ECO:0000256" key="4">
    <source>
        <dbReference type="ARBA" id="ARBA00010541"/>
    </source>
</evidence>
<keyword evidence="9" id="KW-0677">Repeat</keyword>
<name>A0ABX7GXC7_9GAMM</name>
<feature type="chain" id="PRO_5045423345" description="Probable periplasmic serine endoprotease DegP-like" evidence="15">
    <location>
        <begin position="33"/>
        <end position="493"/>
    </location>
</feature>
<reference evidence="17 18" key="1">
    <citation type="submission" date="2020-10" db="EMBL/GenBank/DDBJ databases">
        <title>Phylogeny of dyella-like bacteria.</title>
        <authorList>
            <person name="Fu J."/>
        </authorList>
    </citation>
    <scope>NUCLEOTIDE SEQUENCE [LARGE SCALE GENOMIC DNA]</scope>
    <source>
        <strain evidence="17 18">DHOB09</strain>
    </source>
</reference>